<organism evidence="5 6">
    <name type="scientific">Microbacterium invictum</name>
    <dbReference type="NCBI Taxonomy" id="515415"/>
    <lineage>
        <taxon>Bacteria</taxon>
        <taxon>Bacillati</taxon>
        <taxon>Actinomycetota</taxon>
        <taxon>Actinomycetes</taxon>
        <taxon>Micrococcales</taxon>
        <taxon>Microbacteriaceae</taxon>
        <taxon>Microbacterium</taxon>
    </lineage>
</organism>
<dbReference type="SUPFAM" id="SSF53822">
    <property type="entry name" value="Periplasmic binding protein-like I"/>
    <property type="match status" value="1"/>
</dbReference>
<dbReference type="AlphaFoldDB" id="A0AA40SQ37"/>
<keyword evidence="3" id="KW-0804">Transcription</keyword>
<evidence type="ECO:0000256" key="1">
    <source>
        <dbReference type="ARBA" id="ARBA00023015"/>
    </source>
</evidence>
<dbReference type="PANTHER" id="PTHR30146">
    <property type="entry name" value="LACI-RELATED TRANSCRIPTIONAL REPRESSOR"/>
    <property type="match status" value="1"/>
</dbReference>
<dbReference type="GO" id="GO:0000976">
    <property type="term" value="F:transcription cis-regulatory region binding"/>
    <property type="evidence" value="ECO:0007669"/>
    <property type="project" value="TreeGrafter"/>
</dbReference>
<dbReference type="InterPro" id="IPR028082">
    <property type="entry name" value="Peripla_BP_I"/>
</dbReference>
<evidence type="ECO:0000256" key="2">
    <source>
        <dbReference type="ARBA" id="ARBA00023125"/>
    </source>
</evidence>
<evidence type="ECO:0000256" key="3">
    <source>
        <dbReference type="ARBA" id="ARBA00023163"/>
    </source>
</evidence>
<evidence type="ECO:0000259" key="4">
    <source>
        <dbReference type="PROSITE" id="PS50932"/>
    </source>
</evidence>
<dbReference type="InterPro" id="IPR000843">
    <property type="entry name" value="HTH_LacI"/>
</dbReference>
<evidence type="ECO:0000313" key="5">
    <source>
        <dbReference type="EMBL" id="MBB4140259.1"/>
    </source>
</evidence>
<accession>A0AA40SQ37</accession>
<feature type="domain" description="HTH lacI-type" evidence="4">
    <location>
        <begin position="12"/>
        <end position="68"/>
    </location>
</feature>
<dbReference type="InterPro" id="IPR046335">
    <property type="entry name" value="LacI/GalR-like_sensor"/>
</dbReference>
<keyword evidence="6" id="KW-1185">Reference proteome</keyword>
<dbReference type="RefSeq" id="WP_183499819.1">
    <property type="nucleotide sequence ID" value="NZ_BAABCO010000002.1"/>
</dbReference>
<keyword evidence="1" id="KW-0805">Transcription regulation</keyword>
<dbReference type="PANTHER" id="PTHR30146:SF153">
    <property type="entry name" value="LACTOSE OPERON REPRESSOR"/>
    <property type="match status" value="1"/>
</dbReference>
<dbReference type="SMART" id="SM00354">
    <property type="entry name" value="HTH_LACI"/>
    <property type="match status" value="1"/>
</dbReference>
<dbReference type="PROSITE" id="PS50932">
    <property type="entry name" value="HTH_LACI_2"/>
    <property type="match status" value="1"/>
</dbReference>
<reference evidence="5 6" key="1">
    <citation type="submission" date="2020-08" db="EMBL/GenBank/DDBJ databases">
        <title>Sequencing the genomes of 1000 actinobacteria strains.</title>
        <authorList>
            <person name="Klenk H.-P."/>
        </authorList>
    </citation>
    <scope>NUCLEOTIDE SEQUENCE [LARGE SCALE GENOMIC DNA]</scope>
    <source>
        <strain evidence="5 6">DSM 19600</strain>
    </source>
</reference>
<dbReference type="CDD" id="cd06267">
    <property type="entry name" value="PBP1_LacI_sugar_binding-like"/>
    <property type="match status" value="1"/>
</dbReference>
<dbReference type="InterPro" id="IPR010982">
    <property type="entry name" value="Lambda_DNA-bd_dom_sf"/>
</dbReference>
<dbReference type="Pfam" id="PF13377">
    <property type="entry name" value="Peripla_BP_3"/>
    <property type="match status" value="1"/>
</dbReference>
<gene>
    <name evidence="5" type="ORF">BKA10_002053</name>
</gene>
<proteinExistence type="predicted"/>
<sequence length="328" mass="35370">MTAAETTPVKRVTTADVAKASGVSRATVSYVLNDVPGRAISQATRDLVLETAHRLGHIPNGPARSLRTGRSNVVLALVRDYTIGYVADRLIEELDRALAARGFVLVVHRFEEDQHSISELWGMISPDLVVSMGGLTPPTLPEHSPVRLLGVHGIFPHERAGAIQIEYLHSRGHRHIGYAAVDNPRVALVAQERYAGAVQATAGLSLPPLRRHSLVPGDVDGANRALDDWLGGDSAVTAICAHNDEMALMLMSAMQSRGLRPGHDIAVIGVDNIPIARMNVTTVEINVDAYTELIVDRVMRVVDGEALESDPVSVESLDLLRLIVRDSA</sequence>
<dbReference type="CDD" id="cd01392">
    <property type="entry name" value="HTH_LacI"/>
    <property type="match status" value="1"/>
</dbReference>
<dbReference type="Gene3D" id="1.10.260.40">
    <property type="entry name" value="lambda repressor-like DNA-binding domains"/>
    <property type="match status" value="1"/>
</dbReference>
<keyword evidence="2 5" id="KW-0238">DNA-binding</keyword>
<dbReference type="Pfam" id="PF00356">
    <property type="entry name" value="LacI"/>
    <property type="match status" value="1"/>
</dbReference>
<dbReference type="GO" id="GO:0003700">
    <property type="term" value="F:DNA-binding transcription factor activity"/>
    <property type="evidence" value="ECO:0007669"/>
    <property type="project" value="TreeGrafter"/>
</dbReference>
<protein>
    <submittedName>
        <fullName evidence="5">DNA-binding LacI/PurR family transcriptional regulator</fullName>
    </submittedName>
</protein>
<dbReference type="Gene3D" id="3.40.50.2300">
    <property type="match status" value="1"/>
</dbReference>
<dbReference type="EMBL" id="JACIFH010000001">
    <property type="protein sequence ID" value="MBB4140259.1"/>
    <property type="molecule type" value="Genomic_DNA"/>
</dbReference>
<dbReference type="SUPFAM" id="SSF47413">
    <property type="entry name" value="lambda repressor-like DNA-binding domains"/>
    <property type="match status" value="1"/>
</dbReference>
<evidence type="ECO:0000313" key="6">
    <source>
        <dbReference type="Proteomes" id="UP000549113"/>
    </source>
</evidence>
<comment type="caution">
    <text evidence="5">The sequence shown here is derived from an EMBL/GenBank/DDBJ whole genome shotgun (WGS) entry which is preliminary data.</text>
</comment>
<dbReference type="Proteomes" id="UP000549113">
    <property type="component" value="Unassembled WGS sequence"/>
</dbReference>
<name>A0AA40SQ37_9MICO</name>